<keyword evidence="2" id="KW-1185">Reference proteome</keyword>
<dbReference type="EMBL" id="RDQH01000336">
    <property type="protein sequence ID" value="RXH87971.1"/>
    <property type="molecule type" value="Genomic_DNA"/>
</dbReference>
<organism evidence="1 2">
    <name type="scientific">Malus domestica</name>
    <name type="common">Apple</name>
    <name type="synonym">Pyrus malus</name>
    <dbReference type="NCBI Taxonomy" id="3750"/>
    <lineage>
        <taxon>Eukaryota</taxon>
        <taxon>Viridiplantae</taxon>
        <taxon>Streptophyta</taxon>
        <taxon>Embryophyta</taxon>
        <taxon>Tracheophyta</taxon>
        <taxon>Spermatophyta</taxon>
        <taxon>Magnoliopsida</taxon>
        <taxon>eudicotyledons</taxon>
        <taxon>Gunneridae</taxon>
        <taxon>Pentapetalae</taxon>
        <taxon>rosids</taxon>
        <taxon>fabids</taxon>
        <taxon>Rosales</taxon>
        <taxon>Rosaceae</taxon>
        <taxon>Amygdaloideae</taxon>
        <taxon>Maleae</taxon>
        <taxon>Malus</taxon>
    </lineage>
</organism>
<sequence length="150" mass="16874">MVKAGATTLRMALQFGSSSTIIKLMFRAILSCNVSSARYHCSITALQKLETCCSKPLDFIELWDSLSSKVAGTNRPCLFRCRLQGVAFSFQYNLATNRWCQLLPMLLIPDENRPQADQRLVYSVSEGRIYNHAQLQVLGMSVLQDTECTK</sequence>
<reference evidence="1 2" key="1">
    <citation type="submission" date="2018-10" db="EMBL/GenBank/DDBJ databases">
        <title>A high-quality apple genome assembly.</title>
        <authorList>
            <person name="Hu J."/>
        </authorList>
    </citation>
    <scope>NUCLEOTIDE SEQUENCE [LARGE SCALE GENOMIC DNA]</scope>
    <source>
        <strain evidence="2">cv. HFTH1</strain>
        <tissue evidence="1">Young leaf</tissue>
    </source>
</reference>
<accession>A0A498J3D7</accession>
<evidence type="ECO:0000313" key="1">
    <source>
        <dbReference type="EMBL" id="RXH87971.1"/>
    </source>
</evidence>
<dbReference type="AlphaFoldDB" id="A0A498J3D7"/>
<evidence type="ECO:0000313" key="2">
    <source>
        <dbReference type="Proteomes" id="UP000290289"/>
    </source>
</evidence>
<comment type="caution">
    <text evidence="1">The sequence shown here is derived from an EMBL/GenBank/DDBJ whole genome shotgun (WGS) entry which is preliminary data.</text>
</comment>
<name>A0A498J3D7_MALDO</name>
<proteinExistence type="predicted"/>
<dbReference type="Proteomes" id="UP000290289">
    <property type="component" value="Chromosome 10"/>
</dbReference>
<gene>
    <name evidence="1" type="ORF">DVH24_037616</name>
</gene>
<protein>
    <submittedName>
        <fullName evidence="1">Uncharacterized protein</fullName>
    </submittedName>
</protein>